<proteinExistence type="predicted"/>
<keyword evidence="2" id="KW-1185">Reference proteome</keyword>
<dbReference type="Gene3D" id="3.40.50.720">
    <property type="entry name" value="NAD(P)-binding Rossmann-like Domain"/>
    <property type="match status" value="1"/>
</dbReference>
<protein>
    <submittedName>
        <fullName evidence="1">Uncharacterized protein</fullName>
    </submittedName>
</protein>
<evidence type="ECO:0000313" key="2">
    <source>
        <dbReference type="Proteomes" id="UP000299290"/>
    </source>
</evidence>
<dbReference type="AlphaFoldDB" id="A0A4D4KRC7"/>
<evidence type="ECO:0000313" key="1">
    <source>
        <dbReference type="EMBL" id="GDY48419.1"/>
    </source>
</evidence>
<dbReference type="Proteomes" id="UP000299290">
    <property type="component" value="Unassembled WGS sequence"/>
</dbReference>
<name>A0A4D4KRC7_9ACTN</name>
<sequence>MLQSRGILYAPDFCVNAGGLIFLEEQLLGQSAHAEARVRQVGVRVAEVIDRSRRTGVPTADAATELARARLRP</sequence>
<comment type="caution">
    <text evidence="1">The sequence shown here is derived from an EMBL/GenBank/DDBJ whole genome shotgun (WGS) entry which is preliminary data.</text>
</comment>
<dbReference type="InterPro" id="IPR036291">
    <property type="entry name" value="NAD(P)-bd_dom_sf"/>
</dbReference>
<dbReference type="EMBL" id="BJHV01000001">
    <property type="protein sequence ID" value="GDY48419.1"/>
    <property type="molecule type" value="Genomic_DNA"/>
</dbReference>
<dbReference type="SUPFAM" id="SSF51735">
    <property type="entry name" value="NAD(P)-binding Rossmann-fold domains"/>
    <property type="match status" value="1"/>
</dbReference>
<reference evidence="1 2" key="1">
    <citation type="journal article" date="2020" name="Int. J. Syst. Evol. Microbiol.">
        <title>Reclassification of Streptomyces castelarensis and Streptomyces sporoclivatus as later heterotypic synonyms of Streptomyces antimycoticus.</title>
        <authorList>
            <person name="Komaki H."/>
            <person name="Tamura T."/>
        </authorList>
    </citation>
    <scope>NUCLEOTIDE SEQUENCE [LARGE SCALE GENOMIC DNA]</scope>
    <source>
        <strain evidence="1 2">NBRC 12839</strain>
    </source>
</reference>
<accession>A0A4D4KRC7</accession>
<gene>
    <name evidence="1" type="ORF">SANT12839_093010</name>
</gene>
<organism evidence="1 2">
    <name type="scientific">Streptomyces antimycoticus</name>
    <dbReference type="NCBI Taxonomy" id="68175"/>
    <lineage>
        <taxon>Bacteria</taxon>
        <taxon>Bacillati</taxon>
        <taxon>Actinomycetota</taxon>
        <taxon>Actinomycetes</taxon>
        <taxon>Kitasatosporales</taxon>
        <taxon>Streptomycetaceae</taxon>
        <taxon>Streptomyces</taxon>
        <taxon>Streptomyces violaceusniger group</taxon>
    </lineage>
</organism>
<dbReference type="RefSeq" id="WP_381731776.1">
    <property type="nucleotide sequence ID" value="NZ_JBHMCN010000022.1"/>
</dbReference>